<accession>A0A0E9Q5E8</accession>
<evidence type="ECO:0000256" key="1">
    <source>
        <dbReference type="SAM" id="Phobius"/>
    </source>
</evidence>
<dbReference type="AlphaFoldDB" id="A0A0E9Q5E8"/>
<organism evidence="2">
    <name type="scientific">Anguilla anguilla</name>
    <name type="common">European freshwater eel</name>
    <name type="synonym">Muraena anguilla</name>
    <dbReference type="NCBI Taxonomy" id="7936"/>
    <lineage>
        <taxon>Eukaryota</taxon>
        <taxon>Metazoa</taxon>
        <taxon>Chordata</taxon>
        <taxon>Craniata</taxon>
        <taxon>Vertebrata</taxon>
        <taxon>Euteleostomi</taxon>
        <taxon>Actinopterygii</taxon>
        <taxon>Neopterygii</taxon>
        <taxon>Teleostei</taxon>
        <taxon>Anguilliformes</taxon>
        <taxon>Anguillidae</taxon>
        <taxon>Anguilla</taxon>
    </lineage>
</organism>
<keyword evidence="1" id="KW-0472">Membrane</keyword>
<feature type="transmembrane region" description="Helical" evidence="1">
    <location>
        <begin position="12"/>
        <end position="30"/>
    </location>
</feature>
<name>A0A0E9Q5E8_ANGAN</name>
<sequence length="42" mass="4860">MPAKHRYGEFARHIWSLVTVIITAQLYVAVLQCNLSPCHQYT</sequence>
<keyword evidence="1" id="KW-0812">Transmembrane</keyword>
<reference evidence="2" key="2">
    <citation type="journal article" date="2015" name="Fish Shellfish Immunol.">
        <title>Early steps in the European eel (Anguilla anguilla)-Vibrio vulnificus interaction in the gills: Role of the RtxA13 toxin.</title>
        <authorList>
            <person name="Callol A."/>
            <person name="Pajuelo D."/>
            <person name="Ebbesson L."/>
            <person name="Teles M."/>
            <person name="MacKenzie S."/>
            <person name="Amaro C."/>
        </authorList>
    </citation>
    <scope>NUCLEOTIDE SEQUENCE</scope>
</reference>
<evidence type="ECO:0000313" key="2">
    <source>
        <dbReference type="EMBL" id="JAH11969.1"/>
    </source>
</evidence>
<proteinExistence type="predicted"/>
<protein>
    <submittedName>
        <fullName evidence="2">Uncharacterized protein</fullName>
    </submittedName>
</protein>
<dbReference type="EMBL" id="GBXM01096608">
    <property type="protein sequence ID" value="JAH11969.1"/>
    <property type="molecule type" value="Transcribed_RNA"/>
</dbReference>
<keyword evidence="1" id="KW-1133">Transmembrane helix</keyword>
<reference evidence="2" key="1">
    <citation type="submission" date="2014-11" db="EMBL/GenBank/DDBJ databases">
        <authorList>
            <person name="Amaro Gonzalez C."/>
        </authorList>
    </citation>
    <scope>NUCLEOTIDE SEQUENCE</scope>
</reference>